<sequence length="167" mass="18704">MFCNGIRLADFINAFGFAHAHGDGRVFGRLPVYWRNHKLFVRDGFLFSEPGIPESLRIADLQTGVDLSQAGAELDLAQEAMRDFIYNWVKISLNSEGEMLKIKATLSGAPAGNLPFTFDSGTGGFRRVDYRGAHFQGIDLVLNWSIPFNKFLELNELYGDLTQRIGK</sequence>
<dbReference type="AlphaFoldDB" id="A0A645GDF9"/>
<protein>
    <submittedName>
        <fullName evidence="1">Uncharacterized protein</fullName>
    </submittedName>
</protein>
<name>A0A645GDF9_9ZZZZ</name>
<dbReference type="InterPro" id="IPR021730">
    <property type="entry name" value="YdbH"/>
</dbReference>
<gene>
    <name evidence="1" type="ORF">SDC9_169437</name>
</gene>
<reference evidence="1" key="1">
    <citation type="submission" date="2019-08" db="EMBL/GenBank/DDBJ databases">
        <authorList>
            <person name="Kucharzyk K."/>
            <person name="Murdoch R.W."/>
            <person name="Higgins S."/>
            <person name="Loffler F."/>
        </authorList>
    </citation>
    <scope>NUCLEOTIDE SEQUENCE</scope>
</reference>
<comment type="caution">
    <text evidence="1">The sequence shown here is derived from an EMBL/GenBank/DDBJ whole genome shotgun (WGS) entry which is preliminary data.</text>
</comment>
<evidence type="ECO:0000313" key="1">
    <source>
        <dbReference type="EMBL" id="MPN22054.1"/>
    </source>
</evidence>
<organism evidence="1">
    <name type="scientific">bioreactor metagenome</name>
    <dbReference type="NCBI Taxonomy" id="1076179"/>
    <lineage>
        <taxon>unclassified sequences</taxon>
        <taxon>metagenomes</taxon>
        <taxon>ecological metagenomes</taxon>
    </lineage>
</organism>
<dbReference type="Pfam" id="PF11739">
    <property type="entry name" value="YdbH-like"/>
    <property type="match status" value="1"/>
</dbReference>
<proteinExistence type="predicted"/>
<dbReference type="EMBL" id="VSSQ01070203">
    <property type="protein sequence ID" value="MPN22054.1"/>
    <property type="molecule type" value="Genomic_DNA"/>
</dbReference>
<accession>A0A645GDF9</accession>